<evidence type="ECO:0000256" key="1">
    <source>
        <dbReference type="SAM" id="Phobius"/>
    </source>
</evidence>
<dbReference type="Proteomes" id="UP000005756">
    <property type="component" value="Unassembled WGS sequence"/>
</dbReference>
<keyword evidence="1" id="KW-0812">Transmembrane</keyword>
<proteinExistence type="predicted"/>
<evidence type="ECO:0000313" key="3">
    <source>
        <dbReference type="Proteomes" id="UP000005756"/>
    </source>
</evidence>
<accession>A0A7U9C1F3</accession>
<gene>
    <name evidence="2" type="ORF">KUC_2758</name>
</gene>
<dbReference type="EMBL" id="JH393258">
    <property type="protein sequence ID" value="EHJ92800.1"/>
    <property type="molecule type" value="Genomic_DNA"/>
</dbReference>
<reference evidence="2 3" key="1">
    <citation type="submission" date="2011-10" db="EMBL/GenBank/DDBJ databases">
        <authorList>
            <person name="Quillaguamn J."/>
            <person name="Guzmn D."/>
            <person name="Balderrama-Subieta A."/>
            <person name="Cardona-Ortuo C."/>
            <person name="Guevara-Martnez M."/>
            <person name="Callisaya-Quispe N."/>
        </authorList>
    </citation>
    <scope>NUCLEOTIDE SEQUENCE [LARGE SCALE GENOMIC DNA]</scope>
    <source>
        <strain evidence="2 3">LC1</strain>
    </source>
</reference>
<dbReference type="AlphaFoldDB" id="A0A7U9C1F3"/>
<keyword evidence="1" id="KW-1133">Transmembrane helix</keyword>
<feature type="transmembrane region" description="Helical" evidence="1">
    <location>
        <begin position="36"/>
        <end position="56"/>
    </location>
</feature>
<protein>
    <submittedName>
        <fullName evidence="2">Uncharacterized protein</fullName>
    </submittedName>
</protein>
<sequence length="58" mass="6677">MWHCQQALISLAIECLQVNGEEPRSVFENQALSRDFFCQWAFGSAFFLLYLVITFGEA</sequence>
<organism evidence="2 3">
    <name type="scientific">Vreelandella boliviensis LC1</name>
    <dbReference type="NCBI Taxonomy" id="1072583"/>
    <lineage>
        <taxon>Bacteria</taxon>
        <taxon>Pseudomonadati</taxon>
        <taxon>Pseudomonadota</taxon>
        <taxon>Gammaproteobacteria</taxon>
        <taxon>Oceanospirillales</taxon>
        <taxon>Halomonadaceae</taxon>
        <taxon>Vreelandella</taxon>
    </lineage>
</organism>
<evidence type="ECO:0000313" key="2">
    <source>
        <dbReference type="EMBL" id="EHJ92800.1"/>
    </source>
</evidence>
<name>A0A7U9C1F3_9GAMM</name>
<keyword evidence="1" id="KW-0472">Membrane</keyword>